<organism evidence="2 3">
    <name type="scientific">Durusdinium trenchii</name>
    <dbReference type="NCBI Taxonomy" id="1381693"/>
    <lineage>
        <taxon>Eukaryota</taxon>
        <taxon>Sar</taxon>
        <taxon>Alveolata</taxon>
        <taxon>Dinophyceae</taxon>
        <taxon>Suessiales</taxon>
        <taxon>Symbiodiniaceae</taxon>
        <taxon>Durusdinium</taxon>
    </lineage>
</organism>
<dbReference type="EMBL" id="CAXAMN010025656">
    <property type="protein sequence ID" value="CAK9096786.1"/>
    <property type="molecule type" value="Genomic_DNA"/>
</dbReference>
<proteinExistence type="predicted"/>
<feature type="region of interest" description="Disordered" evidence="1">
    <location>
        <begin position="183"/>
        <end position="214"/>
    </location>
</feature>
<gene>
    <name evidence="2" type="ORF">CCMP2556_LOCUS46009</name>
</gene>
<dbReference type="Proteomes" id="UP001642484">
    <property type="component" value="Unassembled WGS sequence"/>
</dbReference>
<name>A0ABP0RBU1_9DINO</name>
<evidence type="ECO:0000256" key="1">
    <source>
        <dbReference type="SAM" id="MobiDB-lite"/>
    </source>
</evidence>
<protein>
    <submittedName>
        <fullName evidence="2">Uncharacterized protein</fullName>
    </submittedName>
</protein>
<keyword evidence="3" id="KW-1185">Reference proteome</keyword>
<feature type="compositionally biased region" description="Basic and acidic residues" evidence="1">
    <location>
        <begin position="183"/>
        <end position="192"/>
    </location>
</feature>
<accession>A0ABP0RBU1</accession>
<comment type="caution">
    <text evidence="2">The sequence shown here is derived from an EMBL/GenBank/DDBJ whole genome shotgun (WGS) entry which is preliminary data.</text>
</comment>
<evidence type="ECO:0000313" key="2">
    <source>
        <dbReference type="EMBL" id="CAK9096786.1"/>
    </source>
</evidence>
<sequence length="612" mass="69644">MQIAGQTRRNLQYVALTTALLTIGKPREWDAWRQSHGLNEIHIERHFGQLRGQASNSELTARDYWYAVADNSRKMAKKHESPKNHVKPTVEEPLLEPEIRSCAKRALAASLLLVSRCSDIDVQSLEKLYRTECIGDFFDEPDMVGEDLLELSLLAKEMQDVTEADHNQLKNVLVHIERAAKEQIDQHERDQQGDAAEDQTEMPTAQDPDAALPDGQQLVDLTSNLPPRSDESQNYPKTLAEALALDNWWSGIWQLALHLRCGPSGMDNLYLRGGEEVRYRARKLNWHQNLEHQLKDIRMNQDEMMAGQRGSRISKWIQHSSTMRDRAGWQAPEKIQIGKVVMLNLGTTVPPCPAFVHTVWPCGKKPRPISQEIPIQSLKTFRATMLVRHKKSKEDLDEECYWEPSPNTWMYGQEHLLAILDVDTQRTAVNRGHFFLTPASEDMILKVQSEEHPAAPHRGLNVKKRRKPPKLKLGAALKKAASAKIAKKAQEAPTPSSIRRSVAGRRMVRFMMKKALEVDAVRFADNPVFNPNTGSCTLKGCTSYTYDLFMEQVPLYFQALHVKVRNAERYGLLVYKTITDLTQQMEQNPAKRSLLLNIIQDAIKAKLGQPKI</sequence>
<reference evidence="2 3" key="1">
    <citation type="submission" date="2024-02" db="EMBL/GenBank/DDBJ databases">
        <authorList>
            <person name="Chen Y."/>
            <person name="Shah S."/>
            <person name="Dougan E. K."/>
            <person name="Thang M."/>
            <person name="Chan C."/>
        </authorList>
    </citation>
    <scope>NUCLEOTIDE SEQUENCE [LARGE SCALE GENOMIC DNA]</scope>
</reference>
<evidence type="ECO:0000313" key="3">
    <source>
        <dbReference type="Proteomes" id="UP001642484"/>
    </source>
</evidence>